<gene>
    <name evidence="2" type="ORF">Lpp126_07222</name>
</gene>
<dbReference type="Proteomes" id="UP000014243">
    <property type="component" value="Unassembled WGS sequence"/>
</dbReference>
<reference evidence="2 3" key="1">
    <citation type="journal article" date="2013" name="PLoS ONE">
        <title>Lactobacillus paracasei comparative genomics: towards species pan-genome definition and exploitation of diversity.</title>
        <authorList>
            <person name="Smokvina T."/>
            <person name="Wels M."/>
            <person name="Polka J."/>
            <person name="Chervaux C."/>
            <person name="Brisse S."/>
            <person name="Boekhorst J."/>
            <person name="van Hylckama Vlieg J.E."/>
            <person name="Siezen R.J."/>
        </authorList>
    </citation>
    <scope>NUCLEOTIDE SEQUENCE [LARGE SCALE GENOMIC DNA]</scope>
    <source>
        <strain evidence="2 3">Lpp126</strain>
    </source>
</reference>
<accession>S2SAE6</accession>
<keyword evidence="2" id="KW-0131">Cell cycle</keyword>
<feature type="non-terminal residue" evidence="2">
    <location>
        <position position="1"/>
    </location>
</feature>
<name>S2SAE6_LACPA</name>
<evidence type="ECO:0000313" key="3">
    <source>
        <dbReference type="Proteomes" id="UP000014243"/>
    </source>
</evidence>
<dbReference type="SUPFAM" id="SSF54184">
    <property type="entry name" value="Penicillin-binding protein 2x (pbp-2x), c-terminal domain"/>
    <property type="match status" value="1"/>
</dbReference>
<evidence type="ECO:0000313" key="2">
    <source>
        <dbReference type="EMBL" id="EPC76458.1"/>
    </source>
</evidence>
<dbReference type="PROSITE" id="PS51178">
    <property type="entry name" value="PASTA"/>
    <property type="match status" value="1"/>
</dbReference>
<evidence type="ECO:0000259" key="1">
    <source>
        <dbReference type="PROSITE" id="PS51178"/>
    </source>
</evidence>
<dbReference type="Pfam" id="PF03793">
    <property type="entry name" value="PASTA"/>
    <property type="match status" value="1"/>
</dbReference>
<dbReference type="GO" id="GO:0051301">
    <property type="term" value="P:cell division"/>
    <property type="evidence" value="ECO:0007669"/>
    <property type="project" value="UniProtKB-KW"/>
</dbReference>
<organism evidence="2 3">
    <name type="scientific">Lacticaseibacillus paracasei subsp. paracasei Lpp126</name>
    <dbReference type="NCBI Taxonomy" id="1256206"/>
    <lineage>
        <taxon>Bacteria</taxon>
        <taxon>Bacillati</taxon>
        <taxon>Bacillota</taxon>
        <taxon>Bacilli</taxon>
        <taxon>Lactobacillales</taxon>
        <taxon>Lactobacillaceae</taxon>
        <taxon>Lacticaseibacillus</taxon>
    </lineage>
</organism>
<dbReference type="CDD" id="cd06575">
    <property type="entry name" value="PASTA_Pbp2x-like_2"/>
    <property type="match status" value="1"/>
</dbReference>
<dbReference type="InterPro" id="IPR005543">
    <property type="entry name" value="PASTA_dom"/>
</dbReference>
<feature type="domain" description="PASTA" evidence="1">
    <location>
        <begin position="1"/>
        <end position="52"/>
    </location>
</feature>
<proteinExistence type="predicted"/>
<comment type="caution">
    <text evidence="2">The sequence shown here is derived from an EMBL/GenBank/DDBJ whole genome shotgun (WGS) entry which is preliminary data.</text>
</comment>
<dbReference type="PATRIC" id="fig|1256206.3.peg.1106"/>
<keyword evidence="2" id="KW-0132">Cell division</keyword>
<protein>
    <submittedName>
        <fullName evidence="2">Cell division protein FtsI</fullName>
    </submittedName>
</protein>
<dbReference type="EMBL" id="ANKC01000510">
    <property type="protein sequence ID" value="EPC76458.1"/>
    <property type="molecule type" value="Genomic_DNA"/>
</dbReference>
<sequence length="52" mass="5589">DLTGWSKSDVLKFVQLTGKKFKLVGDGFVTQQSIAAGTLLGDTSGTIKFKQQ</sequence>
<dbReference type="AlphaFoldDB" id="S2SAE6"/>